<keyword evidence="1" id="KW-0378">Hydrolase</keyword>
<dbReference type="Gene3D" id="2.40.70.10">
    <property type="entry name" value="Acid Proteases"/>
    <property type="match status" value="2"/>
</dbReference>
<evidence type="ECO:0000259" key="3">
    <source>
        <dbReference type="PROSITE" id="PS50175"/>
    </source>
</evidence>
<organism evidence="4 5">
    <name type="scientific">Glacieibacterium frigidum</name>
    <dbReference type="NCBI Taxonomy" id="2593303"/>
    <lineage>
        <taxon>Bacteria</taxon>
        <taxon>Pseudomonadati</taxon>
        <taxon>Pseudomonadota</taxon>
        <taxon>Alphaproteobacteria</taxon>
        <taxon>Sphingomonadales</taxon>
        <taxon>Sphingosinicellaceae</taxon>
        <taxon>Glacieibacterium</taxon>
    </lineage>
</organism>
<comment type="caution">
    <text evidence="4">The sequence shown here is derived from an EMBL/GenBank/DDBJ whole genome shotgun (WGS) entry which is preliminary data.</text>
</comment>
<dbReference type="InterPro" id="IPR034122">
    <property type="entry name" value="Retropepsin-like_bacterial"/>
</dbReference>
<gene>
    <name evidence="4" type="ORF">FMM06_11555</name>
</gene>
<dbReference type="EMBL" id="VJWA01000002">
    <property type="protein sequence ID" value="TRW14340.1"/>
    <property type="molecule type" value="Genomic_DNA"/>
</dbReference>
<dbReference type="PROSITE" id="PS00141">
    <property type="entry name" value="ASP_PROTEASE"/>
    <property type="match status" value="1"/>
</dbReference>
<feature type="domain" description="Peptidase A2" evidence="3">
    <location>
        <begin position="185"/>
        <end position="226"/>
    </location>
</feature>
<dbReference type="InterPro" id="IPR021109">
    <property type="entry name" value="Peptidase_aspartic_dom_sf"/>
</dbReference>
<dbReference type="Pfam" id="PF17820">
    <property type="entry name" value="PDZ_6"/>
    <property type="match status" value="1"/>
</dbReference>
<dbReference type="SUPFAM" id="SSF50156">
    <property type="entry name" value="PDZ domain-like"/>
    <property type="match status" value="1"/>
</dbReference>
<keyword evidence="2" id="KW-0732">Signal</keyword>
<protein>
    <recommendedName>
        <fullName evidence="3">Peptidase A2 domain-containing protein</fullName>
    </recommendedName>
</protein>
<dbReference type="InterPro" id="IPR001995">
    <property type="entry name" value="Peptidase_A2_cat"/>
</dbReference>
<evidence type="ECO:0000313" key="4">
    <source>
        <dbReference type="EMBL" id="TRW14340.1"/>
    </source>
</evidence>
<keyword evidence="5" id="KW-1185">Reference proteome</keyword>
<evidence type="ECO:0000256" key="2">
    <source>
        <dbReference type="SAM" id="SignalP"/>
    </source>
</evidence>
<dbReference type="Proteomes" id="UP000317894">
    <property type="component" value="Unassembled WGS sequence"/>
</dbReference>
<dbReference type="CDD" id="cd05483">
    <property type="entry name" value="retropepsin_like_bacteria"/>
    <property type="match status" value="2"/>
</dbReference>
<accession>A0A552U801</accession>
<proteinExistence type="predicted"/>
<dbReference type="GO" id="GO:0006508">
    <property type="term" value="P:proteolysis"/>
    <property type="evidence" value="ECO:0007669"/>
    <property type="project" value="InterPro"/>
</dbReference>
<name>A0A552U801_9SPHN</name>
<sequence length="381" mass="40781">MISRRLLIASGAALPLAAHGAPPPARPPIVSRIVVETNRIWTPVTIGDKGPFAFILDTGASMSAINSALARRLNLRRVGRRQVSGIGGSVTLDVYVADTVVLGNGLRQSDSVFAGIDERSNAGLLTGALFTSGDSDLDFVTGEWRLWPSGRPDFAGMSAFGVIETRDGALTNKILVEATLDGRRLRLLVDTGAPGEVLLFPHVVRRTGLWSDTRPFAPQRLRGIGGAAARLGRTVRATRLSIAGFDFDRPLAALHDPSDTLDIDYDGLLGLSVIERLDLSTEVRKARLWARANGRPKPAEDYGYSGLWLERLPDAKARVAVVSPGAPAAEAGLKVGDVLTGVDDWRAYLRRFEGDPGSVVEVTVAGAVGPEPRRVILRAYL</sequence>
<dbReference type="InterPro" id="IPR001969">
    <property type="entry name" value="Aspartic_peptidase_AS"/>
</dbReference>
<dbReference type="GO" id="GO:0004190">
    <property type="term" value="F:aspartic-type endopeptidase activity"/>
    <property type="evidence" value="ECO:0007669"/>
    <property type="project" value="InterPro"/>
</dbReference>
<dbReference type="AlphaFoldDB" id="A0A552U801"/>
<evidence type="ECO:0000313" key="5">
    <source>
        <dbReference type="Proteomes" id="UP000317894"/>
    </source>
</evidence>
<evidence type="ECO:0000256" key="1">
    <source>
        <dbReference type="ARBA" id="ARBA00022801"/>
    </source>
</evidence>
<feature type="signal peptide" evidence="2">
    <location>
        <begin position="1"/>
        <end position="20"/>
    </location>
</feature>
<dbReference type="OrthoDB" id="107347at2"/>
<dbReference type="Gene3D" id="2.30.42.10">
    <property type="match status" value="1"/>
</dbReference>
<feature type="chain" id="PRO_5022018348" description="Peptidase A2 domain-containing protein" evidence="2">
    <location>
        <begin position="21"/>
        <end position="381"/>
    </location>
</feature>
<reference evidence="4 5" key="1">
    <citation type="submission" date="2019-07" db="EMBL/GenBank/DDBJ databases">
        <title>Novel species isolated from glacier.</title>
        <authorList>
            <person name="Liu Q."/>
            <person name="Xin Y.-H."/>
        </authorList>
    </citation>
    <scope>NUCLEOTIDE SEQUENCE [LARGE SCALE GENOMIC DNA]</scope>
    <source>
        <strain evidence="4 5">LB1R16</strain>
    </source>
</reference>
<dbReference type="Pfam" id="PF13650">
    <property type="entry name" value="Asp_protease_2"/>
    <property type="match status" value="2"/>
</dbReference>
<dbReference type="InterPro" id="IPR036034">
    <property type="entry name" value="PDZ_sf"/>
</dbReference>
<dbReference type="InterPro" id="IPR041489">
    <property type="entry name" value="PDZ_6"/>
</dbReference>
<dbReference type="SUPFAM" id="SSF50630">
    <property type="entry name" value="Acid proteases"/>
    <property type="match status" value="1"/>
</dbReference>
<dbReference type="PROSITE" id="PS50175">
    <property type="entry name" value="ASP_PROT_RETROV"/>
    <property type="match status" value="2"/>
</dbReference>
<feature type="domain" description="Peptidase A2" evidence="3">
    <location>
        <begin position="52"/>
        <end position="90"/>
    </location>
</feature>
<dbReference type="RefSeq" id="WP_144237545.1">
    <property type="nucleotide sequence ID" value="NZ_VJWA01000002.1"/>
</dbReference>